<proteinExistence type="predicted"/>
<protein>
    <submittedName>
        <fullName evidence="1">Uncharacterized protein</fullName>
    </submittedName>
</protein>
<organism evidence="1 2">
    <name type="scientific">Corynebacterium lactis RW2-5</name>
    <dbReference type="NCBI Taxonomy" id="1408189"/>
    <lineage>
        <taxon>Bacteria</taxon>
        <taxon>Bacillati</taxon>
        <taxon>Actinomycetota</taxon>
        <taxon>Actinomycetes</taxon>
        <taxon>Mycobacteriales</taxon>
        <taxon>Corynebacteriaceae</taxon>
        <taxon>Corynebacterium</taxon>
    </lineage>
</organism>
<dbReference type="PATRIC" id="fig|1408189.4.peg.1864"/>
<evidence type="ECO:0000313" key="1">
    <source>
        <dbReference type="EMBL" id="ALA68631.1"/>
    </source>
</evidence>
<name>A0A0K2H4J1_9CORY</name>
<keyword evidence="2" id="KW-1185">Reference proteome</keyword>
<dbReference type="RefSeq" id="WP_281175538.1">
    <property type="nucleotide sequence ID" value="NZ_CP006841.1"/>
</dbReference>
<evidence type="ECO:0000313" key="2">
    <source>
        <dbReference type="Proteomes" id="UP000058446"/>
    </source>
</evidence>
<dbReference type="AlphaFoldDB" id="A0A0K2H4J1"/>
<dbReference type="EMBL" id="CP006841">
    <property type="protein sequence ID" value="ALA68631.1"/>
    <property type="molecule type" value="Genomic_DNA"/>
</dbReference>
<reference evidence="1 2" key="1">
    <citation type="submission" date="2013-10" db="EMBL/GenBank/DDBJ databases">
        <title>Complete genome sequence of Corynebacterium lactis DSM 45799(T), isolated from raw cow milk.</title>
        <authorList>
            <person name="Ruckert C."/>
            <person name="Albersmeier A."/>
            <person name="Lipski A."/>
            <person name="Kalinowski J."/>
        </authorList>
    </citation>
    <scope>NUCLEOTIDE SEQUENCE [LARGE SCALE GENOMIC DNA]</scope>
    <source>
        <strain evidence="1 2">RW2-5</strain>
    </source>
</reference>
<gene>
    <name evidence="1" type="ORF">CLAC_09295</name>
</gene>
<dbReference type="Proteomes" id="UP000058446">
    <property type="component" value="Chromosome"/>
</dbReference>
<sequence length="42" mass="4408">MYVIIVLAALVCAAVLAVQTIRREQPQERMRVAVIGGGTGPG</sequence>
<dbReference type="KEGG" id="clw:CLAC_09295"/>
<accession>A0A0K2H4J1</accession>
<dbReference type="STRING" id="1408189.CLAC_09295"/>